<name>A0A162RQ52_9CLOT</name>
<accession>A0A162RQ52</accession>
<dbReference type="Proteomes" id="UP000076603">
    <property type="component" value="Unassembled WGS sequence"/>
</dbReference>
<evidence type="ECO:0000313" key="2">
    <source>
        <dbReference type="Proteomes" id="UP000076603"/>
    </source>
</evidence>
<dbReference type="AlphaFoldDB" id="A0A162RQ52"/>
<reference evidence="1 2" key="1">
    <citation type="submission" date="2016-04" db="EMBL/GenBank/DDBJ databases">
        <title>Genome sequence of Clostridium magnum DSM 2767.</title>
        <authorList>
            <person name="Poehlein A."/>
            <person name="Uhlig R."/>
            <person name="Fischer R."/>
            <person name="Bahl H."/>
            <person name="Daniel R."/>
        </authorList>
    </citation>
    <scope>NUCLEOTIDE SEQUENCE [LARGE SCALE GENOMIC DNA]</scope>
    <source>
        <strain evidence="1 2">DSM 2767</strain>
    </source>
</reference>
<dbReference type="EMBL" id="LWAE01000005">
    <property type="protein sequence ID" value="KZL90227.1"/>
    <property type="molecule type" value="Genomic_DNA"/>
</dbReference>
<sequence length="32" mass="3781">MITNELVIKSIDYIMQHLDEEISIEDVADYCH</sequence>
<gene>
    <name evidence="1" type="ORF">CLMAG_39980</name>
</gene>
<organism evidence="1 2">
    <name type="scientific">Clostridium magnum DSM 2767</name>
    <dbReference type="NCBI Taxonomy" id="1121326"/>
    <lineage>
        <taxon>Bacteria</taxon>
        <taxon>Bacillati</taxon>
        <taxon>Bacillota</taxon>
        <taxon>Clostridia</taxon>
        <taxon>Eubacteriales</taxon>
        <taxon>Clostridiaceae</taxon>
        <taxon>Clostridium</taxon>
    </lineage>
</organism>
<evidence type="ECO:0000313" key="1">
    <source>
        <dbReference type="EMBL" id="KZL90227.1"/>
    </source>
</evidence>
<keyword evidence="2" id="KW-1185">Reference proteome</keyword>
<dbReference type="STRING" id="1121326.CLMAG_39980"/>
<comment type="caution">
    <text evidence="1">The sequence shown here is derived from an EMBL/GenBank/DDBJ whole genome shotgun (WGS) entry which is preliminary data.</text>
</comment>
<dbReference type="Gene3D" id="1.10.10.60">
    <property type="entry name" value="Homeodomain-like"/>
    <property type="match status" value="1"/>
</dbReference>
<proteinExistence type="predicted"/>
<dbReference type="PATRIC" id="fig|1121326.3.peg.4049"/>
<evidence type="ECO:0008006" key="3">
    <source>
        <dbReference type="Google" id="ProtNLM"/>
    </source>
</evidence>
<protein>
    <recommendedName>
        <fullName evidence="3">HTH araC/xylS-type domain-containing protein</fullName>
    </recommendedName>
</protein>